<evidence type="ECO:0000313" key="2">
    <source>
        <dbReference type="EMBL" id="PAF17002.1"/>
    </source>
</evidence>
<name>A0A268R9Z8_SHOCL</name>
<gene>
    <name evidence="2" type="ORF">CHH61_23965</name>
</gene>
<sequence length="80" mass="9227">MRDQYEMIAEYERDPVCCVNLYGEITELYKKGLLELPEGVIKIWADSGYGKMVTRRQGSHNPRIPSIPAKHDKGPHGIYY</sequence>
<evidence type="ECO:0000256" key="1">
    <source>
        <dbReference type="SAM" id="MobiDB-lite"/>
    </source>
</evidence>
<feature type="compositionally biased region" description="Basic and acidic residues" evidence="1">
    <location>
        <begin position="69"/>
        <end position="80"/>
    </location>
</feature>
<comment type="caution">
    <text evidence="2">The sequence shown here is derived from an EMBL/GenBank/DDBJ whole genome shotgun (WGS) entry which is preliminary data.</text>
</comment>
<accession>A0A268R9Z8</accession>
<dbReference type="EMBL" id="NPBS01000447">
    <property type="protein sequence ID" value="PAF17002.1"/>
    <property type="molecule type" value="Genomic_DNA"/>
</dbReference>
<dbReference type="AlphaFoldDB" id="A0A268R9Z8"/>
<protein>
    <submittedName>
        <fullName evidence="2">Uncharacterized protein</fullName>
    </submittedName>
</protein>
<dbReference type="InterPro" id="IPR042301">
    <property type="entry name" value="GH115_sf"/>
</dbReference>
<reference evidence="2 3" key="1">
    <citation type="submission" date="2017-07" db="EMBL/GenBank/DDBJ databases">
        <title>Isolation and whole genome analysis of endospore-forming bacteria from heroin.</title>
        <authorList>
            <person name="Kalinowski J."/>
            <person name="Ahrens B."/>
            <person name="Al-Dilaimi A."/>
            <person name="Winkler A."/>
            <person name="Wibberg D."/>
            <person name="Schleenbecker U."/>
            <person name="Ruckert C."/>
            <person name="Wolfel R."/>
            <person name="Grass G."/>
        </authorList>
    </citation>
    <scope>NUCLEOTIDE SEQUENCE [LARGE SCALE GENOMIC DNA]</scope>
    <source>
        <strain evidence="2 3">7523-2</strain>
    </source>
</reference>
<dbReference type="Pfam" id="PF15979">
    <property type="entry name" value="Glyco_hydro_115"/>
    <property type="match status" value="1"/>
</dbReference>
<dbReference type="Gene3D" id="3.20.20.520">
    <property type="entry name" value="Glycosyl hydrolase family 115"/>
    <property type="match status" value="1"/>
</dbReference>
<organism evidence="2 3">
    <name type="scientific">Shouchella clausii</name>
    <name type="common">Alkalihalobacillus clausii</name>
    <dbReference type="NCBI Taxonomy" id="79880"/>
    <lineage>
        <taxon>Bacteria</taxon>
        <taxon>Bacillati</taxon>
        <taxon>Bacillota</taxon>
        <taxon>Bacilli</taxon>
        <taxon>Bacillales</taxon>
        <taxon>Bacillaceae</taxon>
        <taxon>Shouchella</taxon>
    </lineage>
</organism>
<feature type="region of interest" description="Disordered" evidence="1">
    <location>
        <begin position="56"/>
        <end position="80"/>
    </location>
</feature>
<dbReference type="Proteomes" id="UP000216133">
    <property type="component" value="Unassembled WGS sequence"/>
</dbReference>
<feature type="non-terminal residue" evidence="2">
    <location>
        <position position="80"/>
    </location>
</feature>
<dbReference type="InterPro" id="IPR031924">
    <property type="entry name" value="GH115"/>
</dbReference>
<evidence type="ECO:0000313" key="3">
    <source>
        <dbReference type="Proteomes" id="UP000216133"/>
    </source>
</evidence>
<proteinExistence type="predicted"/>